<protein>
    <submittedName>
        <fullName evidence="3">Uncharacterized protein</fullName>
    </submittedName>
</protein>
<sequence>MSGKKKDEKRFQFGPFEQIIFVLLVMGFALSKAKSSSSSSSSSSSRSSSSSSKPDFSSDVRAGAMSSSSSSKRVGDPTPKHVSGGSSRDDPSSTSFRKNYFLTMQGPGRPALVPFQDGLRPKAGEAADATDMMTPPIDKDKLKASVKNPWIREMFEKDIQLLKIAKQSKEEEERYSKVTNMLQTMLGFLLCAVDMRLGAVSLVFFLWRHYTKLHDDAMSNEKDEVKRMKKDLEKQLAEAKKSGMSSSERQGLQMALERL</sequence>
<keyword evidence="4" id="KW-1185">Reference proteome</keyword>
<gene>
    <name evidence="3" type="ORF">CI109_104211</name>
</gene>
<proteinExistence type="predicted"/>
<dbReference type="KEGG" id="ksn:43588178"/>
<accession>A0AAJ8LL48</accession>
<feature type="region of interest" description="Disordered" evidence="1">
    <location>
        <begin position="236"/>
        <end position="259"/>
    </location>
</feature>
<evidence type="ECO:0000256" key="1">
    <source>
        <dbReference type="SAM" id="MobiDB-lite"/>
    </source>
</evidence>
<keyword evidence="2" id="KW-1133">Transmembrane helix</keyword>
<dbReference type="RefSeq" id="XP_065823509.1">
    <property type="nucleotide sequence ID" value="XM_065967437.1"/>
</dbReference>
<evidence type="ECO:0000313" key="4">
    <source>
        <dbReference type="Proteomes" id="UP000322225"/>
    </source>
</evidence>
<dbReference type="EMBL" id="CP144057">
    <property type="protein sequence ID" value="WWD19747.1"/>
    <property type="molecule type" value="Genomic_DNA"/>
</dbReference>
<feature type="transmembrane region" description="Helical" evidence="2">
    <location>
        <begin position="185"/>
        <end position="207"/>
    </location>
</feature>
<feature type="compositionally biased region" description="Low complexity" evidence="1">
    <location>
        <begin position="34"/>
        <end position="57"/>
    </location>
</feature>
<keyword evidence="2" id="KW-0472">Membrane</keyword>
<reference evidence="3" key="1">
    <citation type="submission" date="2017-08" db="EMBL/GenBank/DDBJ databases">
        <authorList>
            <person name="Cuomo C."/>
            <person name="Billmyre B."/>
            <person name="Heitman J."/>
        </authorList>
    </citation>
    <scope>NUCLEOTIDE SEQUENCE</scope>
    <source>
        <strain evidence="3">CBS 12478</strain>
    </source>
</reference>
<name>A0AAJ8LL48_9TREE</name>
<dbReference type="GeneID" id="43588178"/>
<keyword evidence="2" id="KW-0812">Transmembrane</keyword>
<reference evidence="3" key="2">
    <citation type="submission" date="2024-01" db="EMBL/GenBank/DDBJ databases">
        <title>Comparative genomics of Cryptococcus and Kwoniella reveals pathogenesis evolution and contrasting modes of karyotype evolution via chromosome fusion or intercentromeric recombination.</title>
        <authorList>
            <person name="Coelho M.A."/>
            <person name="David-Palma M."/>
            <person name="Shea T."/>
            <person name="Bowers K."/>
            <person name="McGinley-Smith S."/>
            <person name="Mohammad A.W."/>
            <person name="Gnirke A."/>
            <person name="Yurkov A.M."/>
            <person name="Nowrousian M."/>
            <person name="Sun S."/>
            <person name="Cuomo C.A."/>
            <person name="Heitman J."/>
        </authorList>
    </citation>
    <scope>NUCLEOTIDE SEQUENCE</scope>
    <source>
        <strain evidence="3">CBS 12478</strain>
    </source>
</reference>
<dbReference type="Proteomes" id="UP000322225">
    <property type="component" value="Chromosome 7"/>
</dbReference>
<feature type="region of interest" description="Disordered" evidence="1">
    <location>
        <begin position="34"/>
        <end position="96"/>
    </location>
</feature>
<organism evidence="3 4">
    <name type="scientific">Kwoniella shandongensis</name>
    <dbReference type="NCBI Taxonomy" id="1734106"/>
    <lineage>
        <taxon>Eukaryota</taxon>
        <taxon>Fungi</taxon>
        <taxon>Dikarya</taxon>
        <taxon>Basidiomycota</taxon>
        <taxon>Agaricomycotina</taxon>
        <taxon>Tremellomycetes</taxon>
        <taxon>Tremellales</taxon>
        <taxon>Cryptococcaceae</taxon>
        <taxon>Kwoniella</taxon>
    </lineage>
</organism>
<evidence type="ECO:0000256" key="2">
    <source>
        <dbReference type="SAM" id="Phobius"/>
    </source>
</evidence>
<evidence type="ECO:0000313" key="3">
    <source>
        <dbReference type="EMBL" id="WWD19747.1"/>
    </source>
</evidence>
<dbReference type="AlphaFoldDB" id="A0AAJ8LL48"/>